<name>A0A8G1EC89_9RHOB</name>
<dbReference type="Pfam" id="PF11700">
    <property type="entry name" value="ATG22"/>
    <property type="match status" value="1"/>
</dbReference>
<dbReference type="PANTHER" id="PTHR23519">
    <property type="entry name" value="AUTOPHAGY-RELATED PROTEIN 22"/>
    <property type="match status" value="1"/>
</dbReference>
<keyword evidence="5 6" id="KW-0472">Membrane</keyword>
<dbReference type="PANTHER" id="PTHR23519:SF1">
    <property type="entry name" value="AUTOPHAGY-RELATED PROTEIN 22"/>
    <property type="match status" value="1"/>
</dbReference>
<dbReference type="InterPro" id="IPR050495">
    <property type="entry name" value="ATG22/LtaA_families"/>
</dbReference>
<dbReference type="RefSeq" id="WP_220661155.1">
    <property type="nucleotide sequence ID" value="NZ_CP069370.1"/>
</dbReference>
<dbReference type="EMBL" id="CP069370">
    <property type="protein sequence ID" value="QYZ68936.1"/>
    <property type="molecule type" value="Genomic_DNA"/>
</dbReference>
<feature type="transmembrane region" description="Helical" evidence="6">
    <location>
        <begin position="89"/>
        <end position="107"/>
    </location>
</feature>
<feature type="transmembrane region" description="Helical" evidence="6">
    <location>
        <begin position="359"/>
        <end position="378"/>
    </location>
</feature>
<feature type="transmembrane region" description="Helical" evidence="6">
    <location>
        <begin position="426"/>
        <end position="445"/>
    </location>
</feature>
<dbReference type="InterPro" id="IPR024671">
    <property type="entry name" value="Atg22-like"/>
</dbReference>
<organism evidence="7 8">
    <name type="scientific">Neotabrizicola shimadae</name>
    <dbReference type="NCBI Taxonomy" id="2807096"/>
    <lineage>
        <taxon>Bacteria</taxon>
        <taxon>Pseudomonadati</taxon>
        <taxon>Pseudomonadota</taxon>
        <taxon>Alphaproteobacteria</taxon>
        <taxon>Rhodobacterales</taxon>
        <taxon>Paracoccaceae</taxon>
        <taxon>Neotabrizicola</taxon>
    </lineage>
</organism>
<evidence type="ECO:0000256" key="5">
    <source>
        <dbReference type="ARBA" id="ARBA00023136"/>
    </source>
</evidence>
<keyword evidence="4 6" id="KW-1133">Transmembrane helix</keyword>
<dbReference type="Gene3D" id="1.20.1250.20">
    <property type="entry name" value="MFS general substrate transporter like domains"/>
    <property type="match status" value="1"/>
</dbReference>
<dbReference type="KEGG" id="nsm:JO391_14435"/>
<feature type="transmembrane region" description="Helical" evidence="6">
    <location>
        <begin position="153"/>
        <end position="177"/>
    </location>
</feature>
<evidence type="ECO:0000313" key="8">
    <source>
        <dbReference type="Proteomes" id="UP000826300"/>
    </source>
</evidence>
<feature type="transmembrane region" description="Helical" evidence="6">
    <location>
        <begin position="63"/>
        <end position="82"/>
    </location>
</feature>
<feature type="transmembrane region" description="Helical" evidence="6">
    <location>
        <begin position="119"/>
        <end position="141"/>
    </location>
</feature>
<dbReference type="InterPro" id="IPR036259">
    <property type="entry name" value="MFS_trans_sf"/>
</dbReference>
<dbReference type="Proteomes" id="UP000826300">
    <property type="component" value="Chromosome"/>
</dbReference>
<evidence type="ECO:0000256" key="1">
    <source>
        <dbReference type="ARBA" id="ARBA00004127"/>
    </source>
</evidence>
<comment type="subcellular location">
    <subcellularLocation>
        <location evidence="1">Endomembrane system</location>
        <topology evidence="1">Multi-pass membrane protein</topology>
    </subcellularLocation>
</comment>
<protein>
    <submittedName>
        <fullName evidence="7">MFS transporter</fullName>
    </submittedName>
</protein>
<accession>A0A8G1EC89</accession>
<proteinExistence type="predicted"/>
<feature type="transmembrane region" description="Helical" evidence="6">
    <location>
        <begin position="322"/>
        <end position="339"/>
    </location>
</feature>
<dbReference type="AlphaFoldDB" id="A0A8G1EC89"/>
<evidence type="ECO:0000256" key="3">
    <source>
        <dbReference type="ARBA" id="ARBA00022692"/>
    </source>
</evidence>
<reference evidence="7" key="1">
    <citation type="submission" date="2021-02" db="EMBL/GenBank/DDBJ databases">
        <title>Rhodobacter shimadae sp. nov., an aerobic anoxygenic phototrophic bacterium isolated from a hot spring.</title>
        <authorList>
            <person name="Muramatsu S."/>
            <person name="Haruta S."/>
            <person name="Hirose S."/>
            <person name="Hanada S."/>
        </authorList>
    </citation>
    <scope>NUCLEOTIDE SEQUENCE</scope>
    <source>
        <strain evidence="7">N10</strain>
    </source>
</reference>
<dbReference type="SUPFAM" id="SSF103473">
    <property type="entry name" value="MFS general substrate transporter"/>
    <property type="match status" value="1"/>
</dbReference>
<feature type="transmembrane region" description="Helical" evidence="6">
    <location>
        <begin position="204"/>
        <end position="224"/>
    </location>
</feature>
<feature type="transmembrane region" description="Helical" evidence="6">
    <location>
        <begin position="398"/>
        <end position="420"/>
    </location>
</feature>
<keyword evidence="3 6" id="KW-0812">Transmembrane</keyword>
<feature type="transmembrane region" description="Helical" evidence="6">
    <location>
        <begin position="292"/>
        <end position="310"/>
    </location>
</feature>
<evidence type="ECO:0000256" key="4">
    <source>
        <dbReference type="ARBA" id="ARBA00022989"/>
    </source>
</evidence>
<evidence type="ECO:0000256" key="6">
    <source>
        <dbReference type="SAM" id="Phobius"/>
    </source>
</evidence>
<dbReference type="GO" id="GO:0012505">
    <property type="term" value="C:endomembrane system"/>
    <property type="evidence" value="ECO:0007669"/>
    <property type="project" value="UniProtKB-SubCell"/>
</dbReference>
<evidence type="ECO:0000256" key="2">
    <source>
        <dbReference type="ARBA" id="ARBA00022448"/>
    </source>
</evidence>
<sequence>MTSARKRIWGWYFFDWASQPYSTLVLTFVFAPYFAEVARAHFASVGHAPSVAAAEAQALWGWGQTISGIVIACLAPFLGAVADGSGRRIAWIWLFSVFYVAGSFMLWTLMPDASAPATVLIWFAIGLIGMEFATIFTNALMPDLTGPENMGKVSGTGFAFGYAGGILSLILMLVFFVENSTGKTLVGLAPAFGLDPALREGTRAVGPFTAIWYIVFMIPFFLWVREPNHRAPRVPVAQSLRRLAGFISSLPKRPSLFAFLGASMFYRDALNALYAFGGVYASGVLGWSVKQIGVFGIVGALTAALATWAGGHIDSSRGPKPVIVASAWVLIVVCLVIIGMDRTSIFGIPFAEGSSTPDILFYICGALIGAAGGTIQAASRTMMVFHTTADRSAEAFGLYALSGKATAFIAPFAIAIASSASGSQRIGISPLILLFLIGLVLLIWVQPKGDQAGK</sequence>
<evidence type="ECO:0000313" key="7">
    <source>
        <dbReference type="EMBL" id="QYZ68936.1"/>
    </source>
</evidence>
<keyword evidence="8" id="KW-1185">Reference proteome</keyword>
<gene>
    <name evidence="7" type="ORF">JO391_14435</name>
</gene>
<keyword evidence="2" id="KW-0813">Transport</keyword>